<keyword evidence="3 5" id="KW-1133">Transmembrane helix</keyword>
<sequence length="150" mass="16639">MKLLIPPPIVAALCGLAMWSLDEALPELHFTFPFQPVLACSLIAAGIVIDLVSIAAFRRARTTVTPLSPEKASKLVVGGLYNFTRNPMYLGMVVLLSGVAVWLGSAAGFAIIVIFAAYITRFQIIPEEERLEAIFGDQFRSYRQRVRRWI</sequence>
<dbReference type="Gene3D" id="1.20.120.1630">
    <property type="match status" value="1"/>
</dbReference>
<name>A0A0H0XLN9_9SPHN</name>
<dbReference type="STRING" id="874156.GCA_001021555_02610"/>
<protein>
    <submittedName>
        <fullName evidence="6">Isoprenylcysteine carboxyl methyltransferase</fullName>
    </submittedName>
</protein>
<dbReference type="GO" id="GO:0032259">
    <property type="term" value="P:methylation"/>
    <property type="evidence" value="ECO:0007669"/>
    <property type="project" value="UniProtKB-KW"/>
</dbReference>
<dbReference type="Proteomes" id="UP000053455">
    <property type="component" value="Unassembled WGS sequence"/>
</dbReference>
<reference evidence="6 7" key="1">
    <citation type="submission" date="2015-04" db="EMBL/GenBank/DDBJ databases">
        <title>The draft genome sequence of Erythrobacter marinus HWDM-33.</title>
        <authorList>
            <person name="Zhuang L."/>
            <person name="Liu Y."/>
            <person name="Shao Z."/>
        </authorList>
    </citation>
    <scope>NUCLEOTIDE SEQUENCE [LARGE SCALE GENOMIC DNA]</scope>
    <source>
        <strain evidence="6 7">HWDM-33</strain>
    </source>
</reference>
<evidence type="ECO:0000313" key="6">
    <source>
        <dbReference type="EMBL" id="KLI62906.1"/>
    </source>
</evidence>
<keyword evidence="2 5" id="KW-0812">Transmembrane</keyword>
<keyword evidence="6" id="KW-0808">Transferase</keyword>
<proteinExistence type="predicted"/>
<keyword evidence="7" id="KW-1185">Reference proteome</keyword>
<feature type="transmembrane region" description="Helical" evidence="5">
    <location>
        <begin position="34"/>
        <end position="57"/>
    </location>
</feature>
<dbReference type="InterPro" id="IPR007318">
    <property type="entry name" value="Phopholipid_MeTrfase"/>
</dbReference>
<comment type="caution">
    <text evidence="6">The sequence shown here is derived from an EMBL/GenBank/DDBJ whole genome shotgun (WGS) entry which is preliminary data.</text>
</comment>
<accession>A0A0H0XLN9</accession>
<dbReference type="EMBL" id="LBHU01000004">
    <property type="protein sequence ID" value="KLI62906.1"/>
    <property type="molecule type" value="Genomic_DNA"/>
</dbReference>
<dbReference type="GO" id="GO:0012505">
    <property type="term" value="C:endomembrane system"/>
    <property type="evidence" value="ECO:0007669"/>
    <property type="project" value="UniProtKB-SubCell"/>
</dbReference>
<feature type="transmembrane region" description="Helical" evidence="5">
    <location>
        <begin position="89"/>
        <end position="119"/>
    </location>
</feature>
<gene>
    <name evidence="6" type="ORF">AAV99_12635</name>
</gene>
<dbReference type="Pfam" id="PF04191">
    <property type="entry name" value="PEMT"/>
    <property type="match status" value="1"/>
</dbReference>
<dbReference type="GO" id="GO:0008168">
    <property type="term" value="F:methyltransferase activity"/>
    <property type="evidence" value="ECO:0007669"/>
    <property type="project" value="UniProtKB-KW"/>
</dbReference>
<evidence type="ECO:0000256" key="1">
    <source>
        <dbReference type="ARBA" id="ARBA00004127"/>
    </source>
</evidence>
<evidence type="ECO:0000256" key="3">
    <source>
        <dbReference type="ARBA" id="ARBA00022989"/>
    </source>
</evidence>
<evidence type="ECO:0000256" key="2">
    <source>
        <dbReference type="ARBA" id="ARBA00022692"/>
    </source>
</evidence>
<organism evidence="6 7">
    <name type="scientific">Aurantiacibacter marinus</name>
    <dbReference type="NCBI Taxonomy" id="874156"/>
    <lineage>
        <taxon>Bacteria</taxon>
        <taxon>Pseudomonadati</taxon>
        <taxon>Pseudomonadota</taxon>
        <taxon>Alphaproteobacteria</taxon>
        <taxon>Sphingomonadales</taxon>
        <taxon>Erythrobacteraceae</taxon>
        <taxon>Aurantiacibacter</taxon>
    </lineage>
</organism>
<dbReference type="AlphaFoldDB" id="A0A0H0XLN9"/>
<dbReference type="PANTHER" id="PTHR12714:SF24">
    <property type="entry name" value="SLR1182 PROTEIN"/>
    <property type="match status" value="1"/>
</dbReference>
<dbReference type="PATRIC" id="fig|874156.12.peg.2601"/>
<evidence type="ECO:0000313" key="7">
    <source>
        <dbReference type="Proteomes" id="UP000053455"/>
    </source>
</evidence>
<comment type="subcellular location">
    <subcellularLocation>
        <location evidence="1">Endomembrane system</location>
        <topology evidence="1">Multi-pass membrane protein</topology>
    </subcellularLocation>
</comment>
<keyword evidence="4 5" id="KW-0472">Membrane</keyword>
<dbReference type="PANTHER" id="PTHR12714">
    <property type="entry name" value="PROTEIN-S ISOPRENYLCYSTEINE O-METHYLTRANSFERASE"/>
    <property type="match status" value="1"/>
</dbReference>
<evidence type="ECO:0000256" key="4">
    <source>
        <dbReference type="ARBA" id="ARBA00023136"/>
    </source>
</evidence>
<evidence type="ECO:0000256" key="5">
    <source>
        <dbReference type="SAM" id="Phobius"/>
    </source>
</evidence>
<dbReference type="RefSeq" id="WP_047310228.1">
    <property type="nucleotide sequence ID" value="NZ_LBHU01000004.1"/>
</dbReference>
<keyword evidence="6" id="KW-0489">Methyltransferase</keyword>